<dbReference type="GO" id="GO:0009733">
    <property type="term" value="P:response to auxin"/>
    <property type="evidence" value="ECO:0007669"/>
    <property type="project" value="InterPro"/>
</dbReference>
<dbReference type="InterPro" id="IPR003676">
    <property type="entry name" value="SAUR_fam"/>
</dbReference>
<dbReference type="EMBL" id="KN662312">
    <property type="protein sequence ID" value="KHN13728.1"/>
    <property type="molecule type" value="Genomic_DNA"/>
</dbReference>
<evidence type="ECO:0008006" key="3">
    <source>
        <dbReference type="Google" id="ProtNLM"/>
    </source>
</evidence>
<proteinExistence type="inferred from homology"/>
<comment type="similarity">
    <text evidence="1">Belongs to the ARG7 family.</text>
</comment>
<evidence type="ECO:0000256" key="1">
    <source>
        <dbReference type="ARBA" id="ARBA00006974"/>
    </source>
</evidence>
<organism evidence="2">
    <name type="scientific">Glycine soja</name>
    <name type="common">Wild soybean</name>
    <dbReference type="NCBI Taxonomy" id="3848"/>
    <lineage>
        <taxon>Eukaryota</taxon>
        <taxon>Viridiplantae</taxon>
        <taxon>Streptophyta</taxon>
        <taxon>Embryophyta</taxon>
        <taxon>Tracheophyta</taxon>
        <taxon>Spermatophyta</taxon>
        <taxon>Magnoliopsida</taxon>
        <taxon>eudicotyledons</taxon>
        <taxon>Gunneridae</taxon>
        <taxon>Pentapetalae</taxon>
        <taxon>rosids</taxon>
        <taxon>fabids</taxon>
        <taxon>Fabales</taxon>
        <taxon>Fabaceae</taxon>
        <taxon>Papilionoideae</taxon>
        <taxon>50 kb inversion clade</taxon>
        <taxon>NPAAA clade</taxon>
        <taxon>indigoferoid/millettioid clade</taxon>
        <taxon>Phaseoleae</taxon>
        <taxon>Glycine</taxon>
        <taxon>Glycine subgen. Soja</taxon>
    </lineage>
</organism>
<gene>
    <name evidence="2" type="ORF">glysoja_044177</name>
</gene>
<dbReference type="PANTHER" id="PTHR31929">
    <property type="entry name" value="SAUR-LIKE AUXIN-RESPONSIVE PROTEIN FAMILY-RELATED"/>
    <property type="match status" value="1"/>
</dbReference>
<evidence type="ECO:0000313" key="2">
    <source>
        <dbReference type="EMBL" id="KHN13728.1"/>
    </source>
</evidence>
<protein>
    <recommendedName>
        <fullName evidence="3">Auxin-induced protein 15A</fullName>
    </recommendedName>
</protein>
<feature type="non-terminal residue" evidence="2">
    <location>
        <position position="1"/>
    </location>
</feature>
<sequence>KRIVCSKSSISKAVDAPKGYLAIYVGKKKNQFVIPVSYLNQPSFQDLLSHAEEEFGYYHPMGGFTIPCSADIFLCITSCLN</sequence>
<reference evidence="2" key="1">
    <citation type="submission" date="2014-07" db="EMBL/GenBank/DDBJ databases">
        <title>Identification of a novel salt tolerance gene in wild soybean by whole-genome sequencing.</title>
        <authorList>
            <person name="Lam H.-M."/>
            <person name="Qi X."/>
            <person name="Li M.-W."/>
            <person name="Liu X."/>
            <person name="Xie M."/>
            <person name="Ni M."/>
            <person name="Xu X."/>
        </authorList>
    </citation>
    <scope>NUCLEOTIDE SEQUENCE [LARGE SCALE GENOMIC DNA]</scope>
    <source>
        <tissue evidence="2">Root</tissue>
    </source>
</reference>
<dbReference type="AlphaFoldDB" id="A0A0B2Q184"/>
<dbReference type="Proteomes" id="UP000053555">
    <property type="component" value="Unassembled WGS sequence"/>
</dbReference>
<dbReference type="Pfam" id="PF02519">
    <property type="entry name" value="Auxin_inducible"/>
    <property type="match status" value="1"/>
</dbReference>
<accession>A0A0B2Q184</accession>
<name>A0A0B2Q184_GLYSO</name>